<dbReference type="EMBL" id="JAUSVU010000014">
    <property type="protein sequence ID" value="MDQ0534923.1"/>
    <property type="molecule type" value="Genomic_DNA"/>
</dbReference>
<dbReference type="EC" id="3.4.23.43" evidence="8"/>
<dbReference type="InterPro" id="IPR052218">
    <property type="entry name" value="Preflagellin_Peptidase"/>
</dbReference>
<comment type="caution">
    <text evidence="8">The sequence shown here is derived from an EMBL/GenBank/DDBJ whole genome shotgun (WGS) entry which is preliminary data.</text>
</comment>
<dbReference type="Pfam" id="PF01478">
    <property type="entry name" value="Peptidase_A24"/>
    <property type="match status" value="1"/>
</dbReference>
<dbReference type="PANTHER" id="PTHR36506:SF1">
    <property type="entry name" value="PREFLAGELLIN PEPTIDASE"/>
    <property type="match status" value="1"/>
</dbReference>
<accession>A0ABU0MN74</accession>
<dbReference type="GO" id="GO:0004190">
    <property type="term" value="F:aspartic-type endopeptidase activity"/>
    <property type="evidence" value="ECO:0007669"/>
    <property type="project" value="UniProtKB-EC"/>
</dbReference>
<dbReference type="PANTHER" id="PTHR36506">
    <property type="entry name" value="PREFLAGELLIN PEPTIDASE"/>
    <property type="match status" value="1"/>
</dbReference>
<reference evidence="8 9" key="1">
    <citation type="submission" date="2023-07" db="EMBL/GenBank/DDBJ databases">
        <title>Genomic Encyclopedia of Type Strains, Phase IV (KMG-IV): sequencing the most valuable type-strain genomes for metagenomic binning, comparative biology and taxonomic classification.</title>
        <authorList>
            <person name="Goeker M."/>
        </authorList>
    </citation>
    <scope>NUCLEOTIDE SEQUENCE [LARGE SCALE GENOMIC DNA]</scope>
    <source>
        <strain evidence="8 9">DSM 19922</strain>
    </source>
</reference>
<keyword evidence="9" id="KW-1185">Reference proteome</keyword>
<name>A0ABU0MN74_9PROT</name>
<proteinExistence type="predicted"/>
<evidence type="ECO:0000256" key="2">
    <source>
        <dbReference type="ARBA" id="ARBA00022475"/>
    </source>
</evidence>
<organism evidence="8 9">
    <name type="scientific">Azospirillum picis</name>
    <dbReference type="NCBI Taxonomy" id="488438"/>
    <lineage>
        <taxon>Bacteria</taxon>
        <taxon>Pseudomonadati</taxon>
        <taxon>Pseudomonadota</taxon>
        <taxon>Alphaproteobacteria</taxon>
        <taxon>Rhodospirillales</taxon>
        <taxon>Azospirillaceae</taxon>
        <taxon>Azospirillum</taxon>
    </lineage>
</organism>
<evidence type="ECO:0000256" key="5">
    <source>
        <dbReference type="ARBA" id="ARBA00023136"/>
    </source>
</evidence>
<evidence type="ECO:0000313" key="9">
    <source>
        <dbReference type="Proteomes" id="UP001244552"/>
    </source>
</evidence>
<feature type="transmembrane region" description="Helical" evidence="6">
    <location>
        <begin position="135"/>
        <end position="153"/>
    </location>
</feature>
<keyword evidence="8" id="KW-0378">Hydrolase</keyword>
<feature type="transmembrane region" description="Helical" evidence="6">
    <location>
        <begin position="52"/>
        <end position="74"/>
    </location>
</feature>
<dbReference type="Proteomes" id="UP001244552">
    <property type="component" value="Unassembled WGS sequence"/>
</dbReference>
<gene>
    <name evidence="8" type="ORF">QO018_003800</name>
</gene>
<keyword evidence="3 6" id="KW-0812">Transmembrane</keyword>
<sequence length="155" mass="15630">MDESIAAALCALLAWAAACDVRRRVIPNWVSMALAALFILTAMVEPGRFDPAGALAAGAVTFTVLFAAYLGGLLGGGDVKLMTAAALWAGLSGLPALLLGTALFGGLLAAAVLVRRGLRRLRAGGRNTTAGRDGLPYGVAIAAAALLSNPLLFPG</sequence>
<feature type="transmembrane region" description="Helical" evidence="6">
    <location>
        <begin position="26"/>
        <end position="45"/>
    </location>
</feature>
<keyword evidence="4 6" id="KW-1133">Transmembrane helix</keyword>
<protein>
    <submittedName>
        <fullName evidence="8">Prepilin peptidase CpaA</fullName>
        <ecNumber evidence="8">3.4.23.43</ecNumber>
    </submittedName>
</protein>
<evidence type="ECO:0000256" key="1">
    <source>
        <dbReference type="ARBA" id="ARBA00004651"/>
    </source>
</evidence>
<dbReference type="RefSeq" id="WP_209984717.1">
    <property type="nucleotide sequence ID" value="NZ_JAGINO010000015.1"/>
</dbReference>
<evidence type="ECO:0000256" key="4">
    <source>
        <dbReference type="ARBA" id="ARBA00022989"/>
    </source>
</evidence>
<evidence type="ECO:0000256" key="6">
    <source>
        <dbReference type="SAM" id="Phobius"/>
    </source>
</evidence>
<evidence type="ECO:0000313" key="8">
    <source>
        <dbReference type="EMBL" id="MDQ0534923.1"/>
    </source>
</evidence>
<keyword evidence="5 6" id="KW-0472">Membrane</keyword>
<dbReference type="Gene3D" id="1.20.120.1220">
    <property type="match status" value="1"/>
</dbReference>
<feature type="transmembrane region" description="Helical" evidence="6">
    <location>
        <begin position="86"/>
        <end position="114"/>
    </location>
</feature>
<dbReference type="InterPro" id="IPR000045">
    <property type="entry name" value="Prepilin_IV_endopep_pep"/>
</dbReference>
<evidence type="ECO:0000259" key="7">
    <source>
        <dbReference type="Pfam" id="PF01478"/>
    </source>
</evidence>
<comment type="subcellular location">
    <subcellularLocation>
        <location evidence="1">Cell membrane</location>
        <topology evidence="1">Multi-pass membrane protein</topology>
    </subcellularLocation>
</comment>
<keyword evidence="2" id="KW-1003">Cell membrane</keyword>
<feature type="domain" description="Prepilin type IV endopeptidase peptidase" evidence="7">
    <location>
        <begin position="8"/>
        <end position="109"/>
    </location>
</feature>
<evidence type="ECO:0000256" key="3">
    <source>
        <dbReference type="ARBA" id="ARBA00022692"/>
    </source>
</evidence>